<dbReference type="Gene3D" id="3.40.50.300">
    <property type="entry name" value="P-loop containing nucleotide triphosphate hydrolases"/>
    <property type="match status" value="1"/>
</dbReference>
<name>A0A9P5G9R0_GEOCN</name>
<evidence type="ECO:0000256" key="1">
    <source>
        <dbReference type="ARBA" id="ARBA00010925"/>
    </source>
</evidence>
<evidence type="ECO:0000313" key="5">
    <source>
        <dbReference type="Proteomes" id="UP000750522"/>
    </source>
</evidence>
<evidence type="ECO:0000256" key="2">
    <source>
        <dbReference type="ARBA" id="ARBA00022741"/>
    </source>
</evidence>
<organism evidence="4 5">
    <name type="scientific">Geotrichum candidum</name>
    <name type="common">Oospora lactis</name>
    <name type="synonym">Dipodascus geotrichum</name>
    <dbReference type="NCBI Taxonomy" id="1173061"/>
    <lineage>
        <taxon>Eukaryota</taxon>
        <taxon>Fungi</taxon>
        <taxon>Dikarya</taxon>
        <taxon>Ascomycota</taxon>
        <taxon>Saccharomycotina</taxon>
        <taxon>Dipodascomycetes</taxon>
        <taxon>Dipodascales</taxon>
        <taxon>Dipodascaceae</taxon>
        <taxon>Geotrichum</taxon>
    </lineage>
</organism>
<keyword evidence="2" id="KW-0547">Nucleotide-binding</keyword>
<dbReference type="EMBL" id="QQZK01000006">
    <property type="protein sequence ID" value="KAF5104567.1"/>
    <property type="molecule type" value="Genomic_DNA"/>
</dbReference>
<dbReference type="PANTHER" id="PTHR31859:SF1">
    <property type="entry name" value="TETRATRICOPEPTIDE REPEAT PROTEIN 39C"/>
    <property type="match status" value="1"/>
</dbReference>
<reference evidence="4" key="1">
    <citation type="journal article" date="2020" name="Front. Microbiol.">
        <title>Phenotypic and Genetic Characterization of the Cheese Ripening Yeast Geotrichum candidum.</title>
        <authorList>
            <person name="Perkins V."/>
            <person name="Vignola S."/>
            <person name="Lessard M.H."/>
            <person name="Plante P.L."/>
            <person name="Corbeil J."/>
            <person name="Dugat-Bony E."/>
            <person name="Frenette M."/>
            <person name="Labrie S."/>
        </authorList>
    </citation>
    <scope>NUCLEOTIDE SEQUENCE</scope>
    <source>
        <strain evidence="4">LMA-70</strain>
    </source>
</reference>
<dbReference type="SUPFAM" id="SSF52540">
    <property type="entry name" value="P-loop containing nucleoside triphosphate hydrolases"/>
    <property type="match status" value="1"/>
</dbReference>
<protein>
    <submittedName>
        <fullName evidence="4">Uncharacterized protein</fullName>
    </submittedName>
</protein>
<evidence type="ECO:0000256" key="3">
    <source>
        <dbReference type="ARBA" id="ARBA00022840"/>
    </source>
</evidence>
<dbReference type="InterPro" id="IPR027417">
    <property type="entry name" value="P-loop_NTPase"/>
</dbReference>
<comment type="similarity">
    <text evidence="1">Belongs to the IML2 family.</text>
</comment>
<dbReference type="Proteomes" id="UP000750522">
    <property type="component" value="Unassembled WGS sequence"/>
</dbReference>
<dbReference type="InterPro" id="IPR019412">
    <property type="entry name" value="IML2/TPR_39"/>
</dbReference>
<sequence>MSMGYLVDPNKAVAWRGLLIQKALEQLLFDVEWGGIDILVLDMPPGTGDVQLTIAQQVNVDGAVIVSTPQDMALIDAVRGIELYNVVKVPNARTLHLLDDAISLEYALRSMDLLIDDRLDLIPGLLKNGDSAFFKLAQGVISFIEATLGFEPEQIKEASNMLYDVEQASWKAHQKAVHSGISASSHFPPGLAYSVAYAEAQLLSAVTLFLSESVIDSAKALYKLRKAYQTIVEVNKQFTSKQSLTTVRTSSTTSSHLLKRKSHSNESTYESSGVLTTESVKDPQIKEKLFKFYRLRLERLKQECNDDIINGLIQKNIDDPTMKAGQETVDEYIISAVNACFGIIQLVLSVIPPGIGRVLSIVGFHGSETDGLTMLWKATNTMNIHGAIALLALFQFYDGPTQVSDIKLPERDSSSSSSSETSSATLIEENLVPHLDDDKDVKRKLKSSLKRMVRHYSQGALWQLQEGRLKASEGDLVAAVKVMNDTSRGSISLRQVEGLMLFDKTMFMISLHDFEHSAVNFLRLIEINSWSHMFYAYLSAMCQVEIYRKHKDIDPTKAQEARDTAKKLILEAPSYLTKKKAFSKPMPFDRFVLRKFDQWKDISKKNNVHLIDAIGTSPVHEIIYFWNGFGRMPLGDLDMALKLLGYTAAKDTPFSDNNTLVIDETEDESLIRYLLQSVTLRYLKRTDEGLELLQKKVIPKIYIEVPEKGHFASGLPRVNFLKRHKDAWVAPSAIYEMAVMHWTLSGGKEVQLVRDYLELANSWGDDYELSTRVGLKIKSALTRLDRLVG</sequence>
<dbReference type="GO" id="GO:0005524">
    <property type="term" value="F:ATP binding"/>
    <property type="evidence" value="ECO:0007669"/>
    <property type="project" value="UniProtKB-KW"/>
</dbReference>
<comment type="caution">
    <text evidence="4">The sequence shown here is derived from an EMBL/GenBank/DDBJ whole genome shotgun (WGS) entry which is preliminary data.</text>
</comment>
<keyword evidence="3" id="KW-0067">ATP-binding</keyword>
<proteinExistence type="inferred from homology"/>
<dbReference type="GO" id="GO:0005829">
    <property type="term" value="C:cytosol"/>
    <property type="evidence" value="ECO:0007669"/>
    <property type="project" value="TreeGrafter"/>
</dbReference>
<dbReference type="GO" id="GO:0005634">
    <property type="term" value="C:nucleus"/>
    <property type="evidence" value="ECO:0007669"/>
    <property type="project" value="TreeGrafter"/>
</dbReference>
<accession>A0A9P5G9R0</accession>
<evidence type="ECO:0000313" key="4">
    <source>
        <dbReference type="EMBL" id="KAF5104567.1"/>
    </source>
</evidence>
<reference evidence="4" key="2">
    <citation type="submission" date="2020-01" db="EMBL/GenBank/DDBJ databases">
        <authorList>
            <person name="Perkins V."/>
            <person name="Lessard M.-H."/>
            <person name="Dugat-Bony E."/>
            <person name="Frenette M."/>
            <person name="Labrie S."/>
        </authorList>
    </citation>
    <scope>NUCLEOTIDE SEQUENCE</scope>
    <source>
        <strain evidence="4">LMA-70</strain>
    </source>
</reference>
<dbReference type="Pfam" id="PF10300">
    <property type="entry name" value="Iml2-TPR_39"/>
    <property type="match status" value="1"/>
</dbReference>
<dbReference type="Pfam" id="PF10609">
    <property type="entry name" value="ParA"/>
    <property type="match status" value="1"/>
</dbReference>
<dbReference type="GO" id="GO:0005741">
    <property type="term" value="C:mitochondrial outer membrane"/>
    <property type="evidence" value="ECO:0007669"/>
    <property type="project" value="TreeGrafter"/>
</dbReference>
<dbReference type="AlphaFoldDB" id="A0A9P5G9R0"/>
<gene>
    <name evidence="4" type="ORF">DV451_000480</name>
</gene>
<dbReference type="InterPro" id="IPR033756">
    <property type="entry name" value="YlxH/NBP35"/>
</dbReference>
<dbReference type="PANTHER" id="PTHR31859">
    <property type="entry name" value="TETRATRICOPEPTIDE REPEAT PROTEIN 39 FAMILY MEMBER"/>
    <property type="match status" value="1"/>
</dbReference>